<reference evidence="2" key="1">
    <citation type="submission" date="2023-10" db="EMBL/GenBank/DDBJ databases">
        <title>Genome assembly of Pristionchus species.</title>
        <authorList>
            <person name="Yoshida K."/>
            <person name="Sommer R.J."/>
        </authorList>
    </citation>
    <scope>NUCLEOTIDE SEQUENCE</scope>
    <source>
        <strain evidence="2">RS5133</strain>
    </source>
</reference>
<proteinExistence type="predicted"/>
<name>A0AAV5WAE8_9BILA</name>
<organism evidence="2 3">
    <name type="scientific">Pristionchus fissidentatus</name>
    <dbReference type="NCBI Taxonomy" id="1538716"/>
    <lineage>
        <taxon>Eukaryota</taxon>
        <taxon>Metazoa</taxon>
        <taxon>Ecdysozoa</taxon>
        <taxon>Nematoda</taxon>
        <taxon>Chromadorea</taxon>
        <taxon>Rhabditida</taxon>
        <taxon>Rhabditina</taxon>
        <taxon>Diplogasteromorpha</taxon>
        <taxon>Diplogasteroidea</taxon>
        <taxon>Neodiplogasteridae</taxon>
        <taxon>Pristionchus</taxon>
    </lineage>
</organism>
<keyword evidence="1" id="KW-0732">Signal</keyword>
<evidence type="ECO:0000313" key="3">
    <source>
        <dbReference type="Proteomes" id="UP001432322"/>
    </source>
</evidence>
<feature type="chain" id="PRO_5043450682" evidence="1">
    <location>
        <begin position="19"/>
        <end position="191"/>
    </location>
</feature>
<dbReference type="EMBL" id="BTSY01000005">
    <property type="protein sequence ID" value="GMT27719.1"/>
    <property type="molecule type" value="Genomic_DNA"/>
</dbReference>
<sequence>MSFRCFLIISLFLPVINSEYDGFDGNYYAQLREMLKLTSGAEVADQVIDDLMKEYPMLHVSELEEVYAVKREFAEYLEASQQKQMKVLAGFPLDEYSNLAWFFEILRDITYDNTKSVDHKDKLKEVMSYLKYILQIKPIIDIGHRNMLSFKERGFDKEDRDDEREAKKESLLKLWNSLVDSEKPAMTKEDL</sequence>
<gene>
    <name evidence="2" type="ORF">PFISCL1PPCAC_19016</name>
</gene>
<comment type="caution">
    <text evidence="2">The sequence shown here is derived from an EMBL/GenBank/DDBJ whole genome shotgun (WGS) entry which is preliminary data.</text>
</comment>
<dbReference type="Proteomes" id="UP001432322">
    <property type="component" value="Unassembled WGS sequence"/>
</dbReference>
<accession>A0AAV5WAE8</accession>
<keyword evidence="3" id="KW-1185">Reference proteome</keyword>
<evidence type="ECO:0000313" key="2">
    <source>
        <dbReference type="EMBL" id="GMT27719.1"/>
    </source>
</evidence>
<feature type="signal peptide" evidence="1">
    <location>
        <begin position="1"/>
        <end position="18"/>
    </location>
</feature>
<protein>
    <submittedName>
        <fullName evidence="2">Uncharacterized protein</fullName>
    </submittedName>
</protein>
<evidence type="ECO:0000256" key="1">
    <source>
        <dbReference type="SAM" id="SignalP"/>
    </source>
</evidence>
<dbReference type="AlphaFoldDB" id="A0AAV5WAE8"/>